<feature type="signal peptide" evidence="1">
    <location>
        <begin position="1"/>
        <end position="20"/>
    </location>
</feature>
<dbReference type="EMBL" id="HBEA01005893">
    <property type="protein sequence ID" value="CAD8255033.1"/>
    <property type="molecule type" value="Transcribed_RNA"/>
</dbReference>
<organism evidence="2">
    <name type="scientific">Pinguiococcus pyrenoidosus</name>
    <dbReference type="NCBI Taxonomy" id="172671"/>
    <lineage>
        <taxon>Eukaryota</taxon>
        <taxon>Sar</taxon>
        <taxon>Stramenopiles</taxon>
        <taxon>Ochrophyta</taxon>
        <taxon>Pinguiophyceae</taxon>
        <taxon>Pinguiochrysidales</taxon>
        <taxon>Pinguiochrysidaceae</taxon>
        <taxon>Pinguiococcus</taxon>
    </lineage>
</organism>
<evidence type="ECO:0008006" key="3">
    <source>
        <dbReference type="Google" id="ProtNLM"/>
    </source>
</evidence>
<name>A0A7R9U5Z2_9STRA</name>
<protein>
    <recommendedName>
        <fullName evidence="3">Glycosyltransferase family 92 protein</fullName>
    </recommendedName>
</protein>
<gene>
    <name evidence="2" type="ORF">PPYR1160_LOCUS4525</name>
</gene>
<proteinExistence type="predicted"/>
<reference evidence="2" key="1">
    <citation type="submission" date="2021-01" db="EMBL/GenBank/DDBJ databases">
        <authorList>
            <person name="Corre E."/>
            <person name="Pelletier E."/>
            <person name="Niang G."/>
            <person name="Scheremetjew M."/>
            <person name="Finn R."/>
            <person name="Kale V."/>
            <person name="Holt S."/>
            <person name="Cochrane G."/>
            <person name="Meng A."/>
            <person name="Brown T."/>
            <person name="Cohen L."/>
        </authorList>
    </citation>
    <scope>NUCLEOTIDE SEQUENCE</scope>
    <source>
        <strain evidence="2">CCMP2078</strain>
    </source>
</reference>
<accession>A0A7R9U5Z2</accession>
<feature type="chain" id="PRO_5031229019" description="Glycosyltransferase family 92 protein" evidence="1">
    <location>
        <begin position="21"/>
        <end position="326"/>
    </location>
</feature>
<evidence type="ECO:0000313" key="2">
    <source>
        <dbReference type="EMBL" id="CAD8255033.1"/>
    </source>
</evidence>
<keyword evidence="1" id="KW-0732">Signal</keyword>
<sequence>MRRVTAFWAAAALGLCLAMALESRLSGVRILVCIASYNLQQFVHLGRQLEGIRDLCEAGAAVEIVVHATEEWPELMERELRRRLYCYRTGMPVPLRVDMLPRTVRLMLTNQHRLEMYKNLERFDLFLYAEDDLLVTPGHAAAFLEEEQRLYDAGMDIWERYSLCFMRYEFNTSFAYLNDTNRDAMRDVRRVFWEHQRPLRVNLPLRYVGPYQYIRPRRTHTGMFFATQRQLRHYESICQFSKPTKRPGTAAQPARGTQRVWMAGLMLYDVQRGCGITPVIPASNYASFTLHHLPNKNFRRVGRKGRIQADLIPAEELDEYIVQSVT</sequence>
<dbReference type="AlphaFoldDB" id="A0A7R9U5Z2"/>
<evidence type="ECO:0000256" key="1">
    <source>
        <dbReference type="SAM" id="SignalP"/>
    </source>
</evidence>